<dbReference type="EMBL" id="UZAH01026528">
    <property type="protein sequence ID" value="VDO81990.1"/>
    <property type="molecule type" value="Genomic_DNA"/>
</dbReference>
<dbReference type="AlphaFoldDB" id="A0A183FPY5"/>
<dbReference type="WBParaSite" id="HPBE_0000973301-mRNA-1">
    <property type="protein sequence ID" value="HPBE_0000973301-mRNA-1"/>
    <property type="gene ID" value="HPBE_0000973301"/>
</dbReference>
<sequence length="75" mass="8517">MAREVWEMQRALRRTALIGLGAALNAPAYGPRYLPNMGWSDELKDHGRSLLPEEKLSRDVTVSMQENSGRDRLHP</sequence>
<evidence type="ECO:0000313" key="3">
    <source>
        <dbReference type="Proteomes" id="UP000050761"/>
    </source>
</evidence>
<reference evidence="2 3" key="1">
    <citation type="submission" date="2018-11" db="EMBL/GenBank/DDBJ databases">
        <authorList>
            <consortium name="Pathogen Informatics"/>
        </authorList>
    </citation>
    <scope>NUCLEOTIDE SEQUENCE [LARGE SCALE GENOMIC DNA]</scope>
</reference>
<dbReference type="Proteomes" id="UP000050761">
    <property type="component" value="Unassembled WGS sequence"/>
</dbReference>
<organism evidence="3 4">
    <name type="scientific">Heligmosomoides polygyrus</name>
    <name type="common">Parasitic roundworm</name>
    <dbReference type="NCBI Taxonomy" id="6339"/>
    <lineage>
        <taxon>Eukaryota</taxon>
        <taxon>Metazoa</taxon>
        <taxon>Ecdysozoa</taxon>
        <taxon>Nematoda</taxon>
        <taxon>Chromadorea</taxon>
        <taxon>Rhabditida</taxon>
        <taxon>Rhabditina</taxon>
        <taxon>Rhabditomorpha</taxon>
        <taxon>Strongyloidea</taxon>
        <taxon>Heligmosomidae</taxon>
        <taxon>Heligmosomoides</taxon>
    </lineage>
</organism>
<name>A0A183FPY5_HELPZ</name>
<accession>A0A183FPY5</accession>
<feature type="region of interest" description="Disordered" evidence="1">
    <location>
        <begin position="51"/>
        <end position="75"/>
    </location>
</feature>
<evidence type="ECO:0000256" key="1">
    <source>
        <dbReference type="SAM" id="MobiDB-lite"/>
    </source>
</evidence>
<proteinExistence type="predicted"/>
<keyword evidence="3" id="KW-1185">Reference proteome</keyword>
<evidence type="ECO:0000313" key="4">
    <source>
        <dbReference type="WBParaSite" id="HPBE_0000973301-mRNA-1"/>
    </source>
</evidence>
<reference evidence="4" key="2">
    <citation type="submission" date="2019-09" db="UniProtKB">
        <authorList>
            <consortium name="WormBaseParasite"/>
        </authorList>
    </citation>
    <scope>IDENTIFICATION</scope>
</reference>
<protein>
    <submittedName>
        <fullName evidence="4">Copper oxidase</fullName>
    </submittedName>
</protein>
<accession>A0A3P7Y337</accession>
<evidence type="ECO:0000313" key="2">
    <source>
        <dbReference type="EMBL" id="VDO81990.1"/>
    </source>
</evidence>
<gene>
    <name evidence="2" type="ORF">HPBE_LOCUS9734</name>
</gene>